<evidence type="ECO:0000256" key="7">
    <source>
        <dbReference type="ARBA" id="ARBA00023186"/>
    </source>
</evidence>
<evidence type="ECO:0000313" key="13">
    <source>
        <dbReference type="EMBL" id="KAB8302688.1"/>
    </source>
</evidence>
<gene>
    <name evidence="13" type="ORF">EYC80_006050</name>
</gene>
<keyword evidence="7" id="KW-0143">Chaperone</keyword>
<dbReference type="SMART" id="SM00174">
    <property type="entry name" value="RHO"/>
    <property type="match status" value="1"/>
</dbReference>
<comment type="similarity">
    <text evidence="2">Belongs to the small GTPase superfamily. Ran family.</text>
</comment>
<feature type="region of interest" description="Disordered" evidence="10">
    <location>
        <begin position="1"/>
        <end position="31"/>
    </location>
</feature>
<dbReference type="PRINTS" id="PR00627">
    <property type="entry name" value="GTPRANTC4"/>
</dbReference>
<dbReference type="InterPro" id="IPR001806">
    <property type="entry name" value="Small_GTPase"/>
</dbReference>
<keyword evidence="5" id="KW-0653">Protein transport</keyword>
<dbReference type="Pfam" id="PF17820">
    <property type="entry name" value="PDZ_6"/>
    <property type="match status" value="1"/>
</dbReference>
<dbReference type="Gene3D" id="3.40.50.300">
    <property type="entry name" value="P-loop containing nucleotide triphosphate hydrolases"/>
    <property type="match status" value="1"/>
</dbReference>
<evidence type="ECO:0000256" key="2">
    <source>
        <dbReference type="ARBA" id="ARBA00008028"/>
    </source>
</evidence>
<dbReference type="InterPro" id="IPR036034">
    <property type="entry name" value="PDZ_sf"/>
</dbReference>
<dbReference type="SMART" id="SM00176">
    <property type="entry name" value="RAN"/>
    <property type="match status" value="1"/>
</dbReference>
<dbReference type="GO" id="GO:0006606">
    <property type="term" value="P:protein import into nucleus"/>
    <property type="evidence" value="ECO:0007669"/>
    <property type="project" value="TreeGrafter"/>
</dbReference>
<comment type="caution">
    <text evidence="13">The sequence shown here is derived from an EMBL/GenBank/DDBJ whole genome shotgun (WGS) entry which is preliminary data.</text>
</comment>
<accession>A0A5N6KGA7</accession>
<dbReference type="Proteomes" id="UP000326757">
    <property type="component" value="Unassembled WGS sequence"/>
</dbReference>
<dbReference type="AlphaFoldDB" id="A0A5N6KGA7"/>
<dbReference type="Gene3D" id="6.10.140.1710">
    <property type="match status" value="1"/>
</dbReference>
<dbReference type="Gene3D" id="2.30.42.10">
    <property type="match status" value="1"/>
</dbReference>
<dbReference type="InterPro" id="IPR041489">
    <property type="entry name" value="PDZ_6"/>
</dbReference>
<keyword evidence="8" id="KW-0539">Nucleus</keyword>
<dbReference type="InterPro" id="IPR027417">
    <property type="entry name" value="P-loop_NTPase"/>
</dbReference>
<dbReference type="CDD" id="cd00877">
    <property type="entry name" value="Ran"/>
    <property type="match status" value="1"/>
</dbReference>
<proteinExistence type="inferred from homology"/>
<dbReference type="PROSITE" id="PS51419">
    <property type="entry name" value="RAB"/>
    <property type="match status" value="1"/>
</dbReference>
<keyword evidence="3" id="KW-0813">Transport</keyword>
<evidence type="ECO:0000256" key="6">
    <source>
        <dbReference type="ARBA" id="ARBA00023134"/>
    </source>
</evidence>
<reference evidence="13 14" key="1">
    <citation type="submission" date="2019-06" db="EMBL/GenBank/DDBJ databases">
        <title>Genome Sequence of the Brown Rot Fungal Pathogen Monilinia laxa.</title>
        <authorList>
            <person name="De Miccolis Angelini R.M."/>
            <person name="Landi L."/>
            <person name="Abate D."/>
            <person name="Pollastro S."/>
            <person name="Romanazzi G."/>
            <person name="Faretra F."/>
        </authorList>
    </citation>
    <scope>NUCLEOTIDE SEQUENCE [LARGE SCALE GENOMIC DNA]</scope>
    <source>
        <strain evidence="13 14">Mlax316</strain>
    </source>
</reference>
<dbReference type="PROSITE" id="PS51418">
    <property type="entry name" value="RAN"/>
    <property type="match status" value="1"/>
</dbReference>
<sequence>MGLPLNMENLHAPTVPSGPISGPLAKNGMQTDGLTLPQLQAKKDNIEAEIKALSGHGVDMSTRLLTPDGFPRADLDVAQIRTTRSRIIYLKNDYKALMGVIEKHIHEHFARLAEEPTTEEPVISGAHTTETISSFDEPAPLDLPFAKVNSVAAGSPAHDAGLQAGDTIRNFGYVNHSNHDGLKRVGECVQGNEDREVMVKVSRNLGRQELQLTLTPRRNWGGRGLLGCHILPLSYMVGVWVLVELKMEMIWAKHPSVRTYNLGILYKRTHICTPEQYITWRMILANTSWKRDSFSTPKFLFGWEQSKHSHILEDQIILHHVHDEFSTITASTSARLCSPKLPPYENIKKIMAEASAASGTPTFKLVLVGDGGTGKTTFVKRHLTGEFEKKYIATLGVEVHPLGFTTNLGNIQFDVWDTAGQEKFGGLRDGYYINGQCGIIMFDVTSRITYKNVPNWHRDLVRVCENIPIVLTGNKVDVKERKVKAKTITFHRKKNLQYYDISAKSNYNFEKPFLWLARKLVGNPTLEFVAAPALAPPTAQVDEELLKVYHKEMEDAAAMPLPDEDDNDLSLFFSVVFAFLQSIGFLRIEADRAVLFTRGWAHHRPRGMMGGMDWEFYERRTS</sequence>
<dbReference type="PANTHER" id="PTHR24071">
    <property type="entry name" value="RAN GTPASE"/>
    <property type="match status" value="1"/>
</dbReference>
<dbReference type="PROSITE" id="PS51421">
    <property type="entry name" value="RAS"/>
    <property type="match status" value="1"/>
</dbReference>
<dbReference type="FunFam" id="2.30.42.10:FF:000107">
    <property type="entry name" value="26S proteasome non-ATPase regulatory subunit 9"/>
    <property type="match status" value="1"/>
</dbReference>
<dbReference type="InterPro" id="IPR040815">
    <property type="entry name" value="Nas2_N"/>
</dbReference>
<evidence type="ECO:0000256" key="8">
    <source>
        <dbReference type="ARBA" id="ARBA00023242"/>
    </source>
</evidence>
<name>A0A5N6KGA7_MONLA</name>
<dbReference type="Pfam" id="PF00071">
    <property type="entry name" value="Ras"/>
    <property type="match status" value="1"/>
</dbReference>
<comment type="subcellular location">
    <subcellularLocation>
        <location evidence="1">Nucleus</location>
    </subcellularLocation>
</comment>
<dbReference type="GO" id="GO:0000054">
    <property type="term" value="P:ribosomal subunit export from nucleus"/>
    <property type="evidence" value="ECO:0007669"/>
    <property type="project" value="TreeGrafter"/>
</dbReference>
<dbReference type="Pfam" id="PF18265">
    <property type="entry name" value="Nas2_N"/>
    <property type="match status" value="1"/>
</dbReference>
<feature type="domain" description="PDZ" evidence="11">
    <location>
        <begin position="148"/>
        <end position="203"/>
    </location>
</feature>
<evidence type="ECO:0000256" key="1">
    <source>
        <dbReference type="ARBA" id="ARBA00004123"/>
    </source>
</evidence>
<evidence type="ECO:0000256" key="4">
    <source>
        <dbReference type="ARBA" id="ARBA00022741"/>
    </source>
</evidence>
<dbReference type="InterPro" id="IPR005225">
    <property type="entry name" value="Small_GTP-bd"/>
</dbReference>
<evidence type="ECO:0000256" key="3">
    <source>
        <dbReference type="ARBA" id="ARBA00022448"/>
    </source>
</evidence>
<evidence type="ECO:0000313" key="14">
    <source>
        <dbReference type="Proteomes" id="UP000326757"/>
    </source>
</evidence>
<dbReference type="EMBL" id="VIGI01000003">
    <property type="protein sequence ID" value="KAB8302688.1"/>
    <property type="molecule type" value="Genomic_DNA"/>
</dbReference>
<dbReference type="SUPFAM" id="SSF52540">
    <property type="entry name" value="P-loop containing nucleoside triphosphate hydrolases"/>
    <property type="match status" value="1"/>
</dbReference>
<protein>
    <recommendedName>
        <fullName evidence="9">Probable 26S proteasome regulatory subunit p27</fullName>
    </recommendedName>
</protein>
<keyword evidence="4" id="KW-0547">Nucleotide-binding</keyword>
<organism evidence="13 14">
    <name type="scientific">Monilinia laxa</name>
    <name type="common">Brown rot fungus</name>
    <name type="synonym">Sclerotinia laxa</name>
    <dbReference type="NCBI Taxonomy" id="61186"/>
    <lineage>
        <taxon>Eukaryota</taxon>
        <taxon>Fungi</taxon>
        <taxon>Dikarya</taxon>
        <taxon>Ascomycota</taxon>
        <taxon>Pezizomycotina</taxon>
        <taxon>Leotiomycetes</taxon>
        <taxon>Helotiales</taxon>
        <taxon>Sclerotiniaceae</taxon>
        <taxon>Monilinia</taxon>
    </lineage>
</organism>
<dbReference type="SMART" id="SM00175">
    <property type="entry name" value="RAB"/>
    <property type="match status" value="1"/>
</dbReference>
<keyword evidence="14" id="KW-1185">Reference proteome</keyword>
<dbReference type="OrthoDB" id="48625at2759"/>
<dbReference type="NCBIfam" id="TIGR00231">
    <property type="entry name" value="small_GTP"/>
    <property type="match status" value="1"/>
</dbReference>
<dbReference type="InterPro" id="IPR002041">
    <property type="entry name" value="Ran_GTPase"/>
</dbReference>
<dbReference type="FunFam" id="3.40.50.300:FF:000131">
    <property type="entry name" value="GTP-binding nuclear protein Ran"/>
    <property type="match status" value="1"/>
</dbReference>
<dbReference type="SMART" id="SM00173">
    <property type="entry name" value="RAS"/>
    <property type="match status" value="1"/>
</dbReference>
<dbReference type="GO" id="GO:0005634">
    <property type="term" value="C:nucleus"/>
    <property type="evidence" value="ECO:0007669"/>
    <property type="project" value="UniProtKB-SubCell"/>
</dbReference>
<evidence type="ECO:0000256" key="9">
    <source>
        <dbReference type="ARBA" id="ARBA00068021"/>
    </source>
</evidence>
<feature type="domain" description="Nas2 N-terminal" evidence="12">
    <location>
        <begin position="37"/>
        <end position="110"/>
    </location>
</feature>
<evidence type="ECO:0000256" key="10">
    <source>
        <dbReference type="SAM" id="MobiDB-lite"/>
    </source>
</evidence>
<evidence type="ECO:0000259" key="12">
    <source>
        <dbReference type="Pfam" id="PF18265"/>
    </source>
</evidence>
<keyword evidence="6" id="KW-0342">GTP-binding</keyword>
<evidence type="ECO:0000256" key="5">
    <source>
        <dbReference type="ARBA" id="ARBA00022927"/>
    </source>
</evidence>
<dbReference type="SUPFAM" id="SSF50156">
    <property type="entry name" value="PDZ domain-like"/>
    <property type="match status" value="1"/>
</dbReference>
<evidence type="ECO:0000259" key="11">
    <source>
        <dbReference type="Pfam" id="PF17820"/>
    </source>
</evidence>
<dbReference type="GO" id="GO:0003924">
    <property type="term" value="F:GTPase activity"/>
    <property type="evidence" value="ECO:0007669"/>
    <property type="project" value="InterPro"/>
</dbReference>
<dbReference type="GO" id="GO:0005737">
    <property type="term" value="C:cytoplasm"/>
    <property type="evidence" value="ECO:0007669"/>
    <property type="project" value="TreeGrafter"/>
</dbReference>
<dbReference type="GO" id="GO:0005525">
    <property type="term" value="F:GTP binding"/>
    <property type="evidence" value="ECO:0007669"/>
    <property type="project" value="UniProtKB-KW"/>
</dbReference>
<dbReference type="PANTHER" id="PTHR24071:SF0">
    <property type="entry name" value="GTP-BINDING NUCLEAR PROTEIN RAN"/>
    <property type="match status" value="1"/>
</dbReference>